<evidence type="ECO:0000256" key="3">
    <source>
        <dbReference type="ARBA" id="ARBA00022741"/>
    </source>
</evidence>
<feature type="transmembrane region" description="Helical" evidence="8">
    <location>
        <begin position="1249"/>
        <end position="1275"/>
    </location>
</feature>
<keyword evidence="5 8" id="KW-1133">Transmembrane helix</keyword>
<dbReference type="SUPFAM" id="SSF52540">
    <property type="entry name" value="P-loop containing nucleoside triphosphate hydrolases"/>
    <property type="match status" value="2"/>
</dbReference>
<dbReference type="Pfam" id="PF23321">
    <property type="entry name" value="R1_ABCA1"/>
    <property type="match status" value="1"/>
</dbReference>
<evidence type="ECO:0000259" key="9">
    <source>
        <dbReference type="PROSITE" id="PS50893"/>
    </source>
</evidence>
<feature type="transmembrane region" description="Helical" evidence="8">
    <location>
        <begin position="1204"/>
        <end position="1228"/>
    </location>
</feature>
<accession>A0ABP0FXB9</accession>
<dbReference type="InterPro" id="IPR026082">
    <property type="entry name" value="ABCA"/>
</dbReference>
<evidence type="ECO:0000256" key="8">
    <source>
        <dbReference type="SAM" id="Phobius"/>
    </source>
</evidence>
<evidence type="ECO:0000256" key="7">
    <source>
        <dbReference type="SAM" id="MobiDB-lite"/>
    </source>
</evidence>
<gene>
    <name evidence="10" type="ORF">CVLEPA_LOCUS14841</name>
</gene>
<dbReference type="CDD" id="cd03263">
    <property type="entry name" value="ABC_subfamily_A"/>
    <property type="match status" value="2"/>
</dbReference>
<evidence type="ECO:0000256" key="6">
    <source>
        <dbReference type="ARBA" id="ARBA00023136"/>
    </source>
</evidence>
<name>A0ABP0FXB9_CLALP</name>
<keyword evidence="3" id="KW-0547">Nucleotide-binding</keyword>
<feature type="transmembrane region" description="Helical" evidence="8">
    <location>
        <begin position="303"/>
        <end position="324"/>
    </location>
</feature>
<feature type="domain" description="ABC transporter" evidence="9">
    <location>
        <begin position="484"/>
        <end position="725"/>
    </location>
</feature>
<feature type="transmembrane region" description="Helical" evidence="8">
    <location>
        <begin position="1105"/>
        <end position="1132"/>
    </location>
</feature>
<feature type="transmembrane region" description="Helical" evidence="8">
    <location>
        <begin position="405"/>
        <end position="426"/>
    </location>
</feature>
<feature type="transmembrane region" description="Helical" evidence="8">
    <location>
        <begin position="31"/>
        <end position="49"/>
    </location>
</feature>
<reference evidence="10 11" key="1">
    <citation type="submission" date="2024-02" db="EMBL/GenBank/DDBJ databases">
        <authorList>
            <person name="Daric V."/>
            <person name="Darras S."/>
        </authorList>
    </citation>
    <scope>NUCLEOTIDE SEQUENCE [LARGE SCALE GENOMIC DNA]</scope>
</reference>
<feature type="domain" description="ABC transporter" evidence="9">
    <location>
        <begin position="1349"/>
        <end position="1591"/>
    </location>
</feature>
<keyword evidence="11" id="KW-1185">Reference proteome</keyword>
<feature type="transmembrane region" description="Helical" evidence="8">
    <location>
        <begin position="900"/>
        <end position="921"/>
    </location>
</feature>
<evidence type="ECO:0000256" key="5">
    <source>
        <dbReference type="ARBA" id="ARBA00022989"/>
    </source>
</evidence>
<dbReference type="EMBL" id="CAWYQH010000097">
    <property type="protein sequence ID" value="CAK8683815.1"/>
    <property type="molecule type" value="Genomic_DNA"/>
</dbReference>
<dbReference type="InterPro" id="IPR003439">
    <property type="entry name" value="ABC_transporter-like_ATP-bd"/>
</dbReference>
<dbReference type="PANTHER" id="PTHR19229">
    <property type="entry name" value="ATP-BINDING CASSETTE TRANSPORTER SUBFAMILY A ABCA"/>
    <property type="match status" value="1"/>
</dbReference>
<feature type="transmembrane region" description="Helical" evidence="8">
    <location>
        <begin position="222"/>
        <end position="249"/>
    </location>
</feature>
<feature type="region of interest" description="Disordered" evidence="7">
    <location>
        <begin position="837"/>
        <end position="858"/>
    </location>
</feature>
<comment type="caution">
    <text evidence="10">The sequence shown here is derived from an EMBL/GenBank/DDBJ whole genome shotgun (WGS) entry which is preliminary data.</text>
</comment>
<feature type="transmembrane region" description="Helical" evidence="8">
    <location>
        <begin position="1062"/>
        <end position="1085"/>
    </location>
</feature>
<feature type="transmembrane region" description="Helical" evidence="8">
    <location>
        <begin position="1138"/>
        <end position="1164"/>
    </location>
</feature>
<keyword evidence="2 8" id="KW-0812">Transmembrane</keyword>
<dbReference type="PANTHER" id="PTHR19229:SF209">
    <property type="entry name" value="ATP-BINDING CASSETTE SUB-FAMILY A MEMBER 5 ISOFORM X1"/>
    <property type="match status" value="1"/>
</dbReference>
<keyword evidence="4" id="KW-0067">ATP-binding</keyword>
<dbReference type="Gene3D" id="3.40.50.300">
    <property type="entry name" value="P-loop containing nucleotide triphosphate hydrolases"/>
    <property type="match status" value="2"/>
</dbReference>
<proteinExistence type="predicted"/>
<organism evidence="10 11">
    <name type="scientific">Clavelina lepadiformis</name>
    <name type="common">Light-bulb sea squirt</name>
    <name type="synonym">Ascidia lepadiformis</name>
    <dbReference type="NCBI Taxonomy" id="159417"/>
    <lineage>
        <taxon>Eukaryota</taxon>
        <taxon>Metazoa</taxon>
        <taxon>Chordata</taxon>
        <taxon>Tunicata</taxon>
        <taxon>Ascidiacea</taxon>
        <taxon>Aplousobranchia</taxon>
        <taxon>Clavelinidae</taxon>
        <taxon>Clavelina</taxon>
    </lineage>
</organism>
<dbReference type="InterPro" id="IPR056264">
    <property type="entry name" value="R2_ABCA1-4-like"/>
</dbReference>
<evidence type="ECO:0000256" key="1">
    <source>
        <dbReference type="ARBA" id="ARBA00004141"/>
    </source>
</evidence>
<dbReference type="PROSITE" id="PS50893">
    <property type="entry name" value="ABC_TRANSPORTER_2"/>
    <property type="match status" value="2"/>
</dbReference>
<dbReference type="Pfam" id="PF12698">
    <property type="entry name" value="ABC2_membrane_3"/>
    <property type="match status" value="2"/>
</dbReference>
<evidence type="ECO:0000256" key="4">
    <source>
        <dbReference type="ARBA" id="ARBA00022840"/>
    </source>
</evidence>
<dbReference type="Pfam" id="PF00005">
    <property type="entry name" value="ABC_tran"/>
    <property type="match status" value="2"/>
</dbReference>
<dbReference type="InterPro" id="IPR003593">
    <property type="entry name" value="AAA+_ATPase"/>
</dbReference>
<dbReference type="InterPro" id="IPR027417">
    <property type="entry name" value="P-loop_NTPase"/>
</dbReference>
<feature type="transmembrane region" description="Helical" evidence="8">
    <location>
        <begin position="1176"/>
        <end position="1192"/>
    </location>
</feature>
<sequence length="1684" mass="187594">MASLLWRQIKVLLYRNFYLKLRTKSQTIQEILLPIYFVVLLVVLKLAAYKPDSLPSLPNESNRSLSSFQLPDNTVFYVAPNFTEAESLINKVVTEVQSGSSFRMFASLEEMDKAYKDNPTPANQNLVGVYFPNNSISAYALRFEYYQSAGSYPFDFSETGCRDTNDSFSSITCQANNYLSTGFTHLQTVIDTEIIKMYNPSYIEPDVVVQRMPKPGTISNGVVFRVITSLYLVMAMNPYLVFLLVNVVIEKQRKIKEAMKMMGLSNVALWLSWAITYGLIILVMTLVMTIIAVFGQLFPNSNFLIVFLLFYLYGLSLEMFSFLLTTFFSNARTAGAIGSVLSILLGVLYLIFAFTNISQTVAWALSLLSPTAFAIGVDQISTLEIIGEGAQFSNLWKSGNGSYPLAIPLIMLPVDIILYFFLTLYFDNVVPGEYGQRNSIFFCFMPSFWFPSKYRITLDHQASDGNNCDYIEPISDDLKGKEAIRIQNITKVYKTGSYVSGDMKSTTAVNNFSLDIYEGQITALLGHNGAGKTTLFNILTGFVDATDGKATVFNYDVSNSSHMALIRQMTGVCPQHNILFDVLSVREHLHVFAGIKGINSNDVATEVQRVVKLIGLEDQIETFAKDLSGGQKRKLSVGIAIMGDPKILILDEPTAGMDPYSRRQLWDLLRSRKEGRITLLTTHFMDEADILADRKAIISKGKLRCVGSSLFLKNRFGIGYHLGVVTKTADGEHVVSTRVKSHIEGSELQRSTGYELGYTLPITQVDQFAGLFEDLEKNGKELGVQSFGVSMTTLEEVFLKIGEEEEGEGDAAAHEDNGSTTGLIRNSVTSPGKYQSIVEGHTNPVYGESSKNEATRESKEIPISAKSVFDPTAYKAGKPSQKDVYFSLVKKQILVYWRNPGIIVFGFILPIGLAIGSAAVLNLQTTVDDYNDPPLVNVTLPRNPDYTRNTPFLYKSSTGESLNNFVNAAVEFGVPVEESNLTDFLKVPNVFSYVAADIFQFNESQLFYKALYNTSAVHSLPSILNLMSQTILRNINETASSIITYNKRWPALTTPLVFNGGAFGGTLMAALAVVMSTGLSAINPVKERELKIKGQLRVSGVTFELYWLSAMLVDYCWFLCIAIALLIGLGAFNVSAYITTGAVLSLIFMLLGWGASCILISYCANFAFTKFETAQTVWPNIIQLLALFPYIIVSLVDQLGSPDIALYLNVVFVILIPYYVGFSGIFYISKLYNNYAATRPGVPVPAAAYFDWSAPMIPFSILMAYIHVVVFYFLLKIIDVRSGGGKVSDVFKFLNRKNSEVRDISAYEEEELDEGDTDDDVVNESRKVQLIANSQNLDEQQPVVLVHKLRKEFVKRAKKQTCKKAKEEDKVKVAVGNLSLSVYPGEVLGLLGPNGAGKTTAISVITADNGPTRGKVFVSGHDIQSSLSAAYQEMGYCSQDNPLWENLTIKEHLELYATTRGIKENDVKRTIDSFVDALEIREHIDKRAKELSGGTKRKLCFAMAMLGDPQVVLLDEPSTGMDPKTKRFMWDTISSAFEGTTRGCILTTHYMDEADALCSRVAIMVLGRLKCIGSTQHLKSKFGQGYILEIKLKKELNKEDNSLHQFVTRIFENVPEPECFSHRYVYKIPQESVQSLSSVFSELEQNKQDLCIEEYSFSQSTLEQVFLQFAREQDERDEEQNNAT</sequence>
<dbReference type="InterPro" id="IPR017871">
    <property type="entry name" value="ABC_transporter-like_CS"/>
</dbReference>
<protein>
    <recommendedName>
        <fullName evidence="9">ABC transporter domain-containing protein</fullName>
    </recommendedName>
</protein>
<evidence type="ECO:0000313" key="11">
    <source>
        <dbReference type="Proteomes" id="UP001642483"/>
    </source>
</evidence>
<dbReference type="Proteomes" id="UP001642483">
    <property type="component" value="Unassembled WGS sequence"/>
</dbReference>
<comment type="subcellular location">
    <subcellularLocation>
        <location evidence="1">Membrane</location>
        <topology evidence="1">Multi-pass membrane protein</topology>
    </subcellularLocation>
</comment>
<keyword evidence="6 8" id="KW-0472">Membrane</keyword>
<dbReference type="PROSITE" id="PS00211">
    <property type="entry name" value="ABC_TRANSPORTER_1"/>
    <property type="match status" value="1"/>
</dbReference>
<evidence type="ECO:0000256" key="2">
    <source>
        <dbReference type="ARBA" id="ARBA00022692"/>
    </source>
</evidence>
<evidence type="ECO:0000313" key="10">
    <source>
        <dbReference type="EMBL" id="CAK8683815.1"/>
    </source>
</evidence>
<feature type="transmembrane region" description="Helical" evidence="8">
    <location>
        <begin position="270"/>
        <end position="297"/>
    </location>
</feature>
<feature type="transmembrane region" description="Helical" evidence="8">
    <location>
        <begin position="336"/>
        <end position="357"/>
    </location>
</feature>
<dbReference type="InterPro" id="IPR013525">
    <property type="entry name" value="ABC2_TM"/>
</dbReference>
<dbReference type="SMART" id="SM00382">
    <property type="entry name" value="AAA"/>
    <property type="match status" value="2"/>
</dbReference>